<protein>
    <recommendedName>
        <fullName evidence="1">Transcription regulator PadR N-terminal domain-containing protein</fullName>
    </recommendedName>
</protein>
<accession>A0A919VK43</accession>
<dbReference type="PANTHER" id="PTHR33169">
    <property type="entry name" value="PADR-FAMILY TRANSCRIPTIONAL REGULATOR"/>
    <property type="match status" value="1"/>
</dbReference>
<dbReference type="Gene3D" id="1.10.10.10">
    <property type="entry name" value="Winged helix-like DNA-binding domain superfamily/Winged helix DNA-binding domain"/>
    <property type="match status" value="1"/>
</dbReference>
<dbReference type="InterPro" id="IPR036388">
    <property type="entry name" value="WH-like_DNA-bd_sf"/>
</dbReference>
<dbReference type="PANTHER" id="PTHR33169:SF14">
    <property type="entry name" value="TRANSCRIPTIONAL REGULATOR RV3488"/>
    <property type="match status" value="1"/>
</dbReference>
<gene>
    <name evidence="2" type="ORF">Aau02nite_19260</name>
</gene>
<evidence type="ECO:0000313" key="3">
    <source>
        <dbReference type="Proteomes" id="UP000681340"/>
    </source>
</evidence>
<keyword evidence="3" id="KW-1185">Reference proteome</keyword>
<organism evidence="2 3">
    <name type="scientific">Actinoplanes auranticolor</name>
    <dbReference type="NCBI Taxonomy" id="47988"/>
    <lineage>
        <taxon>Bacteria</taxon>
        <taxon>Bacillati</taxon>
        <taxon>Actinomycetota</taxon>
        <taxon>Actinomycetes</taxon>
        <taxon>Micromonosporales</taxon>
        <taxon>Micromonosporaceae</taxon>
        <taxon>Actinoplanes</taxon>
    </lineage>
</organism>
<dbReference type="InterPro" id="IPR052509">
    <property type="entry name" value="Metal_resp_DNA-bind_regulator"/>
</dbReference>
<dbReference type="InterPro" id="IPR036390">
    <property type="entry name" value="WH_DNA-bd_sf"/>
</dbReference>
<reference evidence="2" key="1">
    <citation type="submission" date="2021-03" db="EMBL/GenBank/DDBJ databases">
        <title>Whole genome shotgun sequence of Actinoplanes auranticolor NBRC 12245.</title>
        <authorList>
            <person name="Komaki H."/>
            <person name="Tamura T."/>
        </authorList>
    </citation>
    <scope>NUCLEOTIDE SEQUENCE</scope>
    <source>
        <strain evidence="2">NBRC 12245</strain>
    </source>
</reference>
<feature type="domain" description="Transcription regulator PadR N-terminal" evidence="1">
    <location>
        <begin position="46"/>
        <end position="92"/>
    </location>
</feature>
<evidence type="ECO:0000313" key="2">
    <source>
        <dbReference type="EMBL" id="GIM65728.1"/>
    </source>
</evidence>
<proteinExistence type="predicted"/>
<evidence type="ECO:0000259" key="1">
    <source>
        <dbReference type="Pfam" id="PF03551"/>
    </source>
</evidence>
<dbReference type="Pfam" id="PF03551">
    <property type="entry name" value="PadR"/>
    <property type="match status" value="1"/>
</dbReference>
<dbReference type="SUPFAM" id="SSF46785">
    <property type="entry name" value="Winged helix' DNA-binding domain"/>
    <property type="match status" value="1"/>
</dbReference>
<name>A0A919VK43_9ACTN</name>
<dbReference type="InterPro" id="IPR005149">
    <property type="entry name" value="Tscrpt_reg_PadR_N"/>
</dbReference>
<dbReference type="Proteomes" id="UP000681340">
    <property type="component" value="Unassembled WGS sequence"/>
</dbReference>
<dbReference type="EMBL" id="BOQL01000018">
    <property type="protein sequence ID" value="GIM65728.1"/>
    <property type="molecule type" value="Genomic_DNA"/>
</dbReference>
<dbReference type="AlphaFoldDB" id="A0A919VK43"/>
<comment type="caution">
    <text evidence="2">The sequence shown here is derived from an EMBL/GenBank/DDBJ whole genome shotgun (WGS) entry which is preliminary data.</text>
</comment>
<sequence>MRVRYGAGMTSPLRVTAAVSKVLAAFLEDPAVDRYGLDLMRASGHPSGTLYPILLRLQNAGWVEAYWEDIDPVQAGRPARRYYRLTPDGQASAYAEIAALQAQLSRGLGAAKPATKPATA</sequence>